<name>A0ABU5F4R9_9BACT</name>
<keyword evidence="2" id="KW-1185">Reference proteome</keyword>
<sequence length="81" mass="9004">MTLFEEPFYTFRFADDRRVPRFHLEGVQVGRRVSVYQIDPGTGEQGRVLAEAVVGTGGWVDLPEPITVRAGDVFVAVPQTP</sequence>
<dbReference type="RefSeq" id="WP_320688516.1">
    <property type="nucleotide sequence ID" value="NZ_JAXBLV010000209.1"/>
</dbReference>
<evidence type="ECO:0000313" key="2">
    <source>
        <dbReference type="Proteomes" id="UP001272242"/>
    </source>
</evidence>
<reference evidence="2" key="1">
    <citation type="journal article" date="2023" name="Mar. Drugs">
        <title>Gemmata algarum, a Novel Planctomycete Isolated from an Algal Mat, Displays Antimicrobial Activity.</title>
        <authorList>
            <person name="Kumar G."/>
            <person name="Kallscheuer N."/>
            <person name="Kashif M."/>
            <person name="Ahamad S."/>
            <person name="Jagadeeshwari U."/>
            <person name="Pannikurungottu S."/>
            <person name="Haufschild T."/>
            <person name="Kabuu M."/>
            <person name="Sasikala C."/>
            <person name="Jogler C."/>
            <person name="Ramana C."/>
        </authorList>
    </citation>
    <scope>NUCLEOTIDE SEQUENCE [LARGE SCALE GENOMIC DNA]</scope>
    <source>
        <strain evidence="2">JC673</strain>
    </source>
</reference>
<accession>A0ABU5F4R9</accession>
<evidence type="ECO:0000313" key="1">
    <source>
        <dbReference type="EMBL" id="MDY3562189.1"/>
    </source>
</evidence>
<comment type="caution">
    <text evidence="1">The sequence shown here is derived from an EMBL/GenBank/DDBJ whole genome shotgun (WGS) entry which is preliminary data.</text>
</comment>
<protein>
    <submittedName>
        <fullName evidence="1">Uncharacterized protein</fullName>
    </submittedName>
</protein>
<dbReference type="EMBL" id="JAXBLV010000209">
    <property type="protein sequence ID" value="MDY3562189.1"/>
    <property type="molecule type" value="Genomic_DNA"/>
</dbReference>
<organism evidence="1 2">
    <name type="scientific">Gemmata algarum</name>
    <dbReference type="NCBI Taxonomy" id="2975278"/>
    <lineage>
        <taxon>Bacteria</taxon>
        <taxon>Pseudomonadati</taxon>
        <taxon>Planctomycetota</taxon>
        <taxon>Planctomycetia</taxon>
        <taxon>Gemmatales</taxon>
        <taxon>Gemmataceae</taxon>
        <taxon>Gemmata</taxon>
    </lineage>
</organism>
<dbReference type="Proteomes" id="UP001272242">
    <property type="component" value="Unassembled WGS sequence"/>
</dbReference>
<gene>
    <name evidence="1" type="ORF">R5W23_003636</name>
</gene>
<proteinExistence type="predicted"/>